<protein>
    <submittedName>
        <fullName evidence="8">Probable serine carboxypeptidase CPVL</fullName>
    </submittedName>
</protein>
<evidence type="ECO:0000256" key="2">
    <source>
        <dbReference type="ARBA" id="ARBA00022645"/>
    </source>
</evidence>
<feature type="chain" id="PRO_5041444202" evidence="7">
    <location>
        <begin position="22"/>
        <end position="204"/>
    </location>
</feature>
<dbReference type="PANTHER" id="PTHR11802:SF472">
    <property type="entry name" value="SERINE CARBOXYPEPTIDASE CPVL-RELATED"/>
    <property type="match status" value="1"/>
</dbReference>
<dbReference type="InterPro" id="IPR029058">
    <property type="entry name" value="AB_hydrolase_fold"/>
</dbReference>
<accession>A0AA35SE91</accession>
<evidence type="ECO:0000256" key="6">
    <source>
        <dbReference type="ARBA" id="ARBA00023180"/>
    </source>
</evidence>
<comment type="caution">
    <text evidence="8">The sequence shown here is derived from an EMBL/GenBank/DDBJ whole genome shotgun (WGS) entry which is preliminary data.</text>
</comment>
<feature type="signal peptide" evidence="7">
    <location>
        <begin position="1"/>
        <end position="21"/>
    </location>
</feature>
<keyword evidence="9" id="KW-1185">Reference proteome</keyword>
<evidence type="ECO:0000256" key="4">
    <source>
        <dbReference type="ARBA" id="ARBA00022729"/>
    </source>
</evidence>
<dbReference type="GO" id="GO:0004185">
    <property type="term" value="F:serine-type carboxypeptidase activity"/>
    <property type="evidence" value="ECO:0007669"/>
    <property type="project" value="InterPro"/>
</dbReference>
<dbReference type="InterPro" id="IPR001563">
    <property type="entry name" value="Peptidase_S10"/>
</dbReference>
<keyword evidence="5" id="KW-0378">Hydrolase</keyword>
<proteinExistence type="inferred from homology"/>
<dbReference type="PANTHER" id="PTHR11802">
    <property type="entry name" value="SERINE PROTEASE FAMILY S10 SERINE CARBOXYPEPTIDASE"/>
    <property type="match status" value="1"/>
</dbReference>
<keyword evidence="3" id="KW-0645">Protease</keyword>
<dbReference type="Gene3D" id="3.40.50.1820">
    <property type="entry name" value="alpha/beta hydrolase"/>
    <property type="match status" value="1"/>
</dbReference>
<evidence type="ECO:0000256" key="7">
    <source>
        <dbReference type="SAM" id="SignalP"/>
    </source>
</evidence>
<dbReference type="EMBL" id="CASHTH010002339">
    <property type="protein sequence ID" value="CAI8028490.1"/>
    <property type="molecule type" value="Genomic_DNA"/>
</dbReference>
<name>A0AA35SE91_GEOBA</name>
<comment type="similarity">
    <text evidence="1">Belongs to the peptidase S10 family.</text>
</comment>
<evidence type="ECO:0000256" key="1">
    <source>
        <dbReference type="ARBA" id="ARBA00009431"/>
    </source>
</evidence>
<sequence>MGRFQLNVCCLAILCLPLALCGPLGVQFRKHKAIYRESIPGTTTDSDPGQPLFLTPYIEKGEIDQARELSKVPTIQGLDSYSGFFTVNASSNGNMFFWFFPSQSGQTSAPLLLWLQGGPGGSSLFGLFVENGPLYVAKNGSVFRRDITWNKEYHMLYIDNPVSHCDNVFEPSRFLPYQISTLYKLSVDPDLQSQSQQLLYSVYI</sequence>
<dbReference type="GO" id="GO:0006508">
    <property type="term" value="P:proteolysis"/>
    <property type="evidence" value="ECO:0007669"/>
    <property type="project" value="UniProtKB-KW"/>
</dbReference>
<evidence type="ECO:0000256" key="5">
    <source>
        <dbReference type="ARBA" id="ARBA00022801"/>
    </source>
</evidence>
<evidence type="ECO:0000256" key="3">
    <source>
        <dbReference type="ARBA" id="ARBA00022670"/>
    </source>
</evidence>
<keyword evidence="2 8" id="KW-0121">Carboxypeptidase</keyword>
<gene>
    <name evidence="8" type="ORF">GBAR_LOCUS16245</name>
</gene>
<keyword evidence="4 7" id="KW-0732">Signal</keyword>
<dbReference type="SUPFAM" id="SSF53474">
    <property type="entry name" value="alpha/beta-Hydrolases"/>
    <property type="match status" value="1"/>
</dbReference>
<dbReference type="Pfam" id="PF00450">
    <property type="entry name" value="Peptidase_S10"/>
    <property type="match status" value="1"/>
</dbReference>
<dbReference type="AlphaFoldDB" id="A0AA35SE91"/>
<evidence type="ECO:0000313" key="8">
    <source>
        <dbReference type="EMBL" id="CAI8028490.1"/>
    </source>
</evidence>
<reference evidence="8" key="1">
    <citation type="submission" date="2023-03" db="EMBL/GenBank/DDBJ databases">
        <authorList>
            <person name="Steffen K."/>
            <person name="Cardenas P."/>
        </authorList>
    </citation>
    <scope>NUCLEOTIDE SEQUENCE</scope>
</reference>
<keyword evidence="6" id="KW-0325">Glycoprotein</keyword>
<organism evidence="8 9">
    <name type="scientific">Geodia barretti</name>
    <name type="common">Barrett's horny sponge</name>
    <dbReference type="NCBI Taxonomy" id="519541"/>
    <lineage>
        <taxon>Eukaryota</taxon>
        <taxon>Metazoa</taxon>
        <taxon>Porifera</taxon>
        <taxon>Demospongiae</taxon>
        <taxon>Heteroscleromorpha</taxon>
        <taxon>Tetractinellida</taxon>
        <taxon>Astrophorina</taxon>
        <taxon>Geodiidae</taxon>
        <taxon>Geodia</taxon>
    </lineage>
</organism>
<evidence type="ECO:0000313" key="9">
    <source>
        <dbReference type="Proteomes" id="UP001174909"/>
    </source>
</evidence>
<dbReference type="Proteomes" id="UP001174909">
    <property type="component" value="Unassembled WGS sequence"/>
</dbReference>